<accession>A0ABX4IHE1</accession>
<sequence length="183" mass="21480">MTSEENIVHLKSQKELFKLTIVQKENQIQKLEEKLGRLSSGITTLQSLATSFRADIYKLNGEISDSEIERKIFLKVQLKNYTTCLENFYLLKDNLIRLSADWQSNLEKTETLPKNKFTEEDENKLNFLAKFFRNNLNKFGYRSVNNLNYISISKETYLPIINKFDMKFDSLLVIISVQFGHLH</sequence>
<evidence type="ECO:0000313" key="3">
    <source>
        <dbReference type="Proteomes" id="UP000219632"/>
    </source>
</evidence>
<name>A0ABX4IHE1_LISWE</name>
<organism evidence="2 3">
    <name type="scientific">Listeria welshimeri</name>
    <dbReference type="NCBI Taxonomy" id="1643"/>
    <lineage>
        <taxon>Bacteria</taxon>
        <taxon>Bacillati</taxon>
        <taxon>Bacillota</taxon>
        <taxon>Bacilli</taxon>
        <taxon>Bacillales</taxon>
        <taxon>Listeriaceae</taxon>
        <taxon>Listeria</taxon>
    </lineage>
</organism>
<gene>
    <name evidence="2" type="ORF">AFZ32_02440</name>
</gene>
<keyword evidence="1" id="KW-0175">Coiled coil</keyword>
<proteinExistence type="predicted"/>
<evidence type="ECO:0000256" key="1">
    <source>
        <dbReference type="SAM" id="Coils"/>
    </source>
</evidence>
<comment type="caution">
    <text evidence="2">The sequence shown here is derived from an EMBL/GenBank/DDBJ whole genome shotgun (WGS) entry which is preliminary data.</text>
</comment>
<protein>
    <submittedName>
        <fullName evidence="2">Uncharacterized protein</fullName>
    </submittedName>
</protein>
<dbReference type="RefSeq" id="WP_097349748.1">
    <property type="nucleotide sequence ID" value="NZ_JAERVU010000001.1"/>
</dbReference>
<feature type="coiled-coil region" evidence="1">
    <location>
        <begin position="14"/>
        <end position="41"/>
    </location>
</feature>
<dbReference type="EMBL" id="NYPG01000001">
    <property type="protein sequence ID" value="PDK42705.1"/>
    <property type="molecule type" value="Genomic_DNA"/>
</dbReference>
<reference evidence="2 3" key="1">
    <citation type="submission" date="2017-09" db="EMBL/GenBank/DDBJ databases">
        <title>Draft Genomes of 144 Listeria Monocytogenes isolates from foods.</title>
        <authorList>
            <person name="Wu C.H."/>
            <person name="Ng J."/>
            <person name="Kiang D."/>
            <person name="Chen C.-Y."/>
            <person name="Frink S."/>
            <person name="Lafrades M."/>
            <person name="Morales C."/>
            <person name="Park P."/>
            <person name="Zwick M."/>
        </authorList>
    </citation>
    <scope>NUCLEOTIDE SEQUENCE [LARGE SCALE GENOMIC DNA]</scope>
    <source>
        <strain evidence="2 3">CDPHFDLB-F14M01633.75-2</strain>
    </source>
</reference>
<evidence type="ECO:0000313" key="2">
    <source>
        <dbReference type="EMBL" id="PDK42705.1"/>
    </source>
</evidence>
<dbReference type="Proteomes" id="UP000219632">
    <property type="component" value="Unassembled WGS sequence"/>
</dbReference>
<keyword evidence="3" id="KW-1185">Reference proteome</keyword>